<dbReference type="RefSeq" id="WP_026153475.1">
    <property type="nucleotide sequence ID" value="NZ_AQUL01000001.1"/>
</dbReference>
<dbReference type="AlphaFoldDB" id="A0A076N7C9"/>
<accession>A0A076N7C9</accession>
<protein>
    <submittedName>
        <fullName evidence="1">Uncharacterized protein</fullName>
    </submittedName>
</protein>
<evidence type="ECO:0000313" key="1">
    <source>
        <dbReference type="EMBL" id="AIJ25907.1"/>
    </source>
</evidence>
<keyword evidence="2" id="KW-1185">Reference proteome</keyword>
<dbReference type="HOGENOM" id="CLU_067023_0_0_11"/>
<dbReference type="eggNOG" id="ENOG5032V0H">
    <property type="taxonomic scope" value="Bacteria"/>
</dbReference>
<gene>
    <name evidence="1" type="ORF">AMETH_5815</name>
</gene>
<dbReference type="PATRIC" id="fig|1068978.7.peg.6242"/>
<dbReference type="Proteomes" id="UP000062973">
    <property type="component" value="Chromosome"/>
</dbReference>
<sequence length="236" mass="25721">MGEAISDRQVVGVLRPVVRASGPVLLALRTPGRLEGLASVRVPGSAAWEATDRDGHIDWWVNRLGRLTSLVTSIPGLGGALADRLPVQDALGTATQALLLTAIAEEYGIRDVGEKVRLVAWVLFQRDIDPALAAGKNEDFDVADEDAETAKLAGEFSQVEQRPRRITLKSAGKTLWRMGRSLLAITDELDKRPHGRFYHRAVGMLPVVGMVGDYLGERSGLKRVVRRADEWLARAA</sequence>
<reference evidence="1 2" key="1">
    <citation type="submission" date="2014-07" db="EMBL/GenBank/DDBJ databases">
        <title>Whole Genome Sequence of the Amycolatopsis methanolica 239.</title>
        <authorList>
            <person name="Tang B."/>
        </authorList>
    </citation>
    <scope>NUCLEOTIDE SEQUENCE [LARGE SCALE GENOMIC DNA]</scope>
    <source>
        <strain evidence="1 2">239</strain>
    </source>
</reference>
<evidence type="ECO:0000313" key="2">
    <source>
        <dbReference type="Proteomes" id="UP000062973"/>
    </source>
</evidence>
<dbReference type="STRING" id="1068978.AMETH_5815"/>
<dbReference type="EMBL" id="CP009110">
    <property type="protein sequence ID" value="AIJ25907.1"/>
    <property type="molecule type" value="Genomic_DNA"/>
</dbReference>
<organism evidence="1 2">
    <name type="scientific">Amycolatopsis methanolica 239</name>
    <dbReference type="NCBI Taxonomy" id="1068978"/>
    <lineage>
        <taxon>Bacteria</taxon>
        <taxon>Bacillati</taxon>
        <taxon>Actinomycetota</taxon>
        <taxon>Actinomycetes</taxon>
        <taxon>Pseudonocardiales</taxon>
        <taxon>Pseudonocardiaceae</taxon>
        <taxon>Amycolatopsis</taxon>
        <taxon>Amycolatopsis methanolica group</taxon>
    </lineage>
</organism>
<dbReference type="KEGG" id="amq:AMETH_5815"/>
<proteinExistence type="predicted"/>
<name>A0A076N7C9_AMYME</name>